<keyword evidence="4" id="KW-1185">Reference proteome</keyword>
<dbReference type="Pfam" id="PF03194">
    <property type="entry name" value="LUC7"/>
    <property type="match status" value="1"/>
</dbReference>
<evidence type="ECO:0000313" key="3">
    <source>
        <dbReference type="EMBL" id="GAU94392.1"/>
    </source>
</evidence>
<dbReference type="PANTHER" id="PTHR12375">
    <property type="entry name" value="RNA-BINDING PROTEIN LUC7-RELATED"/>
    <property type="match status" value="1"/>
</dbReference>
<dbReference type="STRING" id="947166.A0A1D1V339"/>
<feature type="compositionally biased region" description="Basic and acidic residues" evidence="2">
    <location>
        <begin position="269"/>
        <end position="288"/>
    </location>
</feature>
<protein>
    <recommendedName>
        <fullName evidence="5">RNA-binding protein Luc7-like 2</fullName>
    </recommendedName>
</protein>
<reference evidence="3 4" key="1">
    <citation type="journal article" date="2016" name="Nat. Commun.">
        <title>Extremotolerant tardigrade genome and improved radiotolerance of human cultured cells by tardigrade-unique protein.</title>
        <authorList>
            <person name="Hashimoto T."/>
            <person name="Horikawa D.D."/>
            <person name="Saito Y."/>
            <person name="Kuwahara H."/>
            <person name="Kozuka-Hata H."/>
            <person name="Shin-I T."/>
            <person name="Minakuchi Y."/>
            <person name="Ohishi K."/>
            <person name="Motoyama A."/>
            <person name="Aizu T."/>
            <person name="Enomoto A."/>
            <person name="Kondo K."/>
            <person name="Tanaka S."/>
            <person name="Hara Y."/>
            <person name="Koshikawa S."/>
            <person name="Sagara H."/>
            <person name="Miura T."/>
            <person name="Yokobori S."/>
            <person name="Miyagawa K."/>
            <person name="Suzuki Y."/>
            <person name="Kubo T."/>
            <person name="Oyama M."/>
            <person name="Kohara Y."/>
            <person name="Fujiyama A."/>
            <person name="Arakawa K."/>
            <person name="Katayama T."/>
            <person name="Toyoda A."/>
            <person name="Kunieda T."/>
        </authorList>
    </citation>
    <scope>NUCLEOTIDE SEQUENCE [LARGE SCALE GENOMIC DNA]</scope>
    <source>
        <strain evidence="3 4">YOKOZUNA-1</strain>
    </source>
</reference>
<feature type="compositionally biased region" description="Basic and acidic residues" evidence="2">
    <location>
        <begin position="233"/>
        <end position="261"/>
    </location>
</feature>
<evidence type="ECO:0000256" key="1">
    <source>
        <dbReference type="ARBA" id="ARBA00005655"/>
    </source>
</evidence>
<dbReference type="AlphaFoldDB" id="A0A1D1V339"/>
<gene>
    <name evidence="3" type="primary">RvY_06172-1</name>
    <name evidence="3" type="synonym">RvY_06172.1</name>
    <name evidence="3" type="ORF">RvY_06172</name>
</gene>
<feature type="compositionally biased region" description="Basic and acidic residues" evidence="2">
    <location>
        <begin position="295"/>
        <end position="305"/>
    </location>
</feature>
<dbReference type="GO" id="GO:0005685">
    <property type="term" value="C:U1 snRNP"/>
    <property type="evidence" value="ECO:0007669"/>
    <property type="project" value="InterPro"/>
</dbReference>
<dbReference type="OrthoDB" id="153872at2759"/>
<evidence type="ECO:0000313" key="4">
    <source>
        <dbReference type="Proteomes" id="UP000186922"/>
    </source>
</evidence>
<organism evidence="3 4">
    <name type="scientific">Ramazzottius varieornatus</name>
    <name type="common">Water bear</name>
    <name type="synonym">Tardigrade</name>
    <dbReference type="NCBI Taxonomy" id="947166"/>
    <lineage>
        <taxon>Eukaryota</taxon>
        <taxon>Metazoa</taxon>
        <taxon>Ecdysozoa</taxon>
        <taxon>Tardigrada</taxon>
        <taxon>Eutardigrada</taxon>
        <taxon>Parachela</taxon>
        <taxon>Hypsibioidea</taxon>
        <taxon>Ramazzottiidae</taxon>
        <taxon>Ramazzottius</taxon>
    </lineage>
</organism>
<sequence length="316" mass="36907">MSAKDEMRAMLAQLMGTEVDNTPKVKFTDRSVCRPFLLGCCPHEVLDSTRMDIGKCRQIHDYAAKADYEKANAEKDLDFETDAMYELRAFIRDIDRRIDLSKKDLIETQEELSTDVEIKANMVHDIGEHIGKKLAEAERQGADGNVEESLKLMEEVEKLKEEKKKAEMDYRNCMPASTYQQQKLRVCEICSAYLGIHDNDRRLADHFGGKLHLGFIKLREKLTALEKIAEVNAEKRRVDREERRSSRNSPDRDRGRRDRNRERRRSRSRSREKERKRNGRDRDGDSRRSSSYRSSRRDDSPDRSRSKSKSTKVSDE</sequence>
<dbReference type="Proteomes" id="UP000186922">
    <property type="component" value="Unassembled WGS sequence"/>
</dbReference>
<accession>A0A1D1V339</accession>
<dbReference type="EMBL" id="BDGG01000002">
    <property type="protein sequence ID" value="GAU94392.1"/>
    <property type="molecule type" value="Genomic_DNA"/>
</dbReference>
<feature type="region of interest" description="Disordered" evidence="2">
    <location>
        <begin position="233"/>
        <end position="316"/>
    </location>
</feature>
<proteinExistence type="inferred from homology"/>
<name>A0A1D1V339_RAMVA</name>
<comment type="similarity">
    <text evidence="1">Belongs to the Luc7 family.</text>
</comment>
<comment type="caution">
    <text evidence="3">The sequence shown here is derived from an EMBL/GenBank/DDBJ whole genome shotgun (WGS) entry which is preliminary data.</text>
</comment>
<evidence type="ECO:0000256" key="2">
    <source>
        <dbReference type="SAM" id="MobiDB-lite"/>
    </source>
</evidence>
<evidence type="ECO:0008006" key="5">
    <source>
        <dbReference type="Google" id="ProtNLM"/>
    </source>
</evidence>
<dbReference type="GO" id="GO:0006376">
    <property type="term" value="P:mRNA splice site recognition"/>
    <property type="evidence" value="ECO:0007669"/>
    <property type="project" value="InterPro"/>
</dbReference>
<dbReference type="InterPro" id="IPR004882">
    <property type="entry name" value="Luc7-rel"/>
</dbReference>
<dbReference type="GO" id="GO:0003729">
    <property type="term" value="F:mRNA binding"/>
    <property type="evidence" value="ECO:0007669"/>
    <property type="project" value="InterPro"/>
</dbReference>